<organism evidence="1 2">
    <name type="scientific">Aquibacillus albus</name>
    <dbReference type="NCBI Taxonomy" id="1168171"/>
    <lineage>
        <taxon>Bacteria</taxon>
        <taxon>Bacillati</taxon>
        <taxon>Bacillota</taxon>
        <taxon>Bacilli</taxon>
        <taxon>Bacillales</taxon>
        <taxon>Bacillaceae</taxon>
        <taxon>Aquibacillus</taxon>
    </lineage>
</organism>
<reference evidence="1 2" key="1">
    <citation type="submission" date="2021-01" db="EMBL/GenBank/DDBJ databases">
        <title>Genomic Encyclopedia of Type Strains, Phase IV (KMG-IV): sequencing the most valuable type-strain genomes for metagenomic binning, comparative biology and taxonomic classification.</title>
        <authorList>
            <person name="Goeker M."/>
        </authorList>
    </citation>
    <scope>NUCLEOTIDE SEQUENCE [LARGE SCALE GENOMIC DNA]</scope>
    <source>
        <strain evidence="1 2">DSM 23711</strain>
    </source>
</reference>
<dbReference type="EMBL" id="JAFBDR010000040">
    <property type="protein sequence ID" value="MBM7573651.1"/>
    <property type="molecule type" value="Genomic_DNA"/>
</dbReference>
<protein>
    <submittedName>
        <fullName evidence="1">Uncharacterized protein</fullName>
    </submittedName>
</protein>
<evidence type="ECO:0000313" key="1">
    <source>
        <dbReference type="EMBL" id="MBM7573651.1"/>
    </source>
</evidence>
<dbReference type="Proteomes" id="UP001296943">
    <property type="component" value="Unassembled WGS sequence"/>
</dbReference>
<name>A0ABS2N682_9BACI</name>
<comment type="caution">
    <text evidence="1">The sequence shown here is derived from an EMBL/GenBank/DDBJ whole genome shotgun (WGS) entry which is preliminary data.</text>
</comment>
<keyword evidence="2" id="KW-1185">Reference proteome</keyword>
<dbReference type="RefSeq" id="WP_204502285.1">
    <property type="nucleotide sequence ID" value="NZ_JAFBDR010000040.1"/>
</dbReference>
<gene>
    <name evidence="1" type="ORF">JOC48_004218</name>
</gene>
<proteinExistence type="predicted"/>
<sequence length="138" mass="16097">MNHNKKTKVNDELLREFVRVFKEYESMMLKPKIEEKRKSKLGEFVFTVSKSGTGQATKKGLDLILYPVEELSKDEAKSFEATEGKNFDEELFEQVLQVPSEDQQIEDLTKFGFDVSRLGVESEKEKSQSRTRGRKRKR</sequence>
<accession>A0ABS2N682</accession>
<evidence type="ECO:0000313" key="2">
    <source>
        <dbReference type="Proteomes" id="UP001296943"/>
    </source>
</evidence>